<keyword evidence="1" id="KW-0472">Membrane</keyword>
<proteinExistence type="predicted"/>
<evidence type="ECO:0000313" key="3">
    <source>
        <dbReference type="Proteomes" id="UP000515511"/>
    </source>
</evidence>
<keyword evidence="1" id="KW-0812">Transmembrane</keyword>
<accession>A0A7G6YC63</accession>
<gene>
    <name evidence="2" type="ORF">F1C12_13755</name>
</gene>
<evidence type="ECO:0000313" key="2">
    <source>
        <dbReference type="EMBL" id="QNE36078.1"/>
    </source>
</evidence>
<dbReference type="KEGG" id="lse:F1C12_13755"/>
<dbReference type="InterPro" id="IPR009732">
    <property type="entry name" value="DUF1304"/>
</dbReference>
<evidence type="ECO:0000256" key="1">
    <source>
        <dbReference type="SAM" id="Phobius"/>
    </source>
</evidence>
<organism evidence="2 3">
    <name type="scientific">Leifsonia shinshuensis</name>
    <dbReference type="NCBI Taxonomy" id="150026"/>
    <lineage>
        <taxon>Bacteria</taxon>
        <taxon>Bacillati</taxon>
        <taxon>Actinomycetota</taxon>
        <taxon>Actinomycetes</taxon>
        <taxon>Micrococcales</taxon>
        <taxon>Microbacteriaceae</taxon>
        <taxon>Leifsonia</taxon>
    </lineage>
</organism>
<name>A0A7G6YC63_9MICO</name>
<feature type="transmembrane region" description="Helical" evidence="1">
    <location>
        <begin position="81"/>
        <end position="99"/>
    </location>
</feature>
<feature type="transmembrane region" description="Helical" evidence="1">
    <location>
        <begin position="105"/>
        <end position="126"/>
    </location>
</feature>
<reference evidence="3" key="1">
    <citation type="submission" date="2019-09" db="EMBL/GenBank/DDBJ databases">
        <title>Antimicrobial potential of Antarctic Bacteria.</title>
        <authorList>
            <person name="Benaud N."/>
            <person name="Edwards R.J."/>
            <person name="Ferrari B.C."/>
        </authorList>
    </citation>
    <scope>NUCLEOTIDE SEQUENCE [LARGE SCALE GENOMIC DNA]</scope>
    <source>
        <strain evidence="3">INR9</strain>
    </source>
</reference>
<sequence length="129" mass="13937">MAILGSVLIALAAVVHLVFFAMESMLWSSPNVWRRFGLTSQRDADVVRPMAYNQGFYNLFLAGGAAVGLVLYWTTLRHVGFGLMFFTGACMVLASVVLLTTGRRFWGASLLQGVPPLVGLVLFSVAHAG</sequence>
<dbReference type="EMBL" id="CP043641">
    <property type="protein sequence ID" value="QNE36078.1"/>
    <property type="molecule type" value="Genomic_DNA"/>
</dbReference>
<dbReference type="AlphaFoldDB" id="A0A7G6YC63"/>
<dbReference type="Pfam" id="PF06993">
    <property type="entry name" value="DUF1304"/>
    <property type="match status" value="1"/>
</dbReference>
<keyword evidence="1" id="KW-1133">Transmembrane helix</keyword>
<feature type="transmembrane region" description="Helical" evidence="1">
    <location>
        <begin position="55"/>
        <end position="74"/>
    </location>
</feature>
<protein>
    <submittedName>
        <fullName evidence="2">DUF1304 domain-containing protein</fullName>
    </submittedName>
</protein>
<dbReference type="Proteomes" id="UP000515511">
    <property type="component" value="Chromosome"/>
</dbReference>
<dbReference type="RefSeq" id="WP_185275523.1">
    <property type="nucleotide sequence ID" value="NZ_CP043641.1"/>
</dbReference>